<accession>A0A2P5FFN4</accession>
<reference evidence="3" key="1">
    <citation type="submission" date="2016-06" db="EMBL/GenBank/DDBJ databases">
        <title>Parallel loss of symbiosis genes in relatives of nitrogen-fixing non-legume Parasponia.</title>
        <authorList>
            <person name="Van Velzen R."/>
            <person name="Holmer R."/>
            <person name="Bu F."/>
            <person name="Rutten L."/>
            <person name="Van Zeijl A."/>
            <person name="Liu W."/>
            <person name="Santuari L."/>
            <person name="Cao Q."/>
            <person name="Sharma T."/>
            <person name="Shen D."/>
            <person name="Roswanjaya Y."/>
            <person name="Wardhani T."/>
            <person name="Kalhor M.S."/>
            <person name="Jansen J."/>
            <person name="Van den Hoogen J."/>
            <person name="Gungor B."/>
            <person name="Hartog M."/>
            <person name="Hontelez J."/>
            <person name="Verver J."/>
            <person name="Yang W.-C."/>
            <person name="Schijlen E."/>
            <person name="Repin R."/>
            <person name="Schilthuizen M."/>
            <person name="Schranz E."/>
            <person name="Heidstra R."/>
            <person name="Miyata K."/>
            <person name="Fedorova E."/>
            <person name="Kohlen W."/>
            <person name="Bisseling T."/>
            <person name="Smit S."/>
            <person name="Geurts R."/>
        </authorList>
    </citation>
    <scope>NUCLEOTIDE SEQUENCE [LARGE SCALE GENOMIC DNA]</scope>
    <source>
        <strain evidence="3">cv. RG33-2</strain>
    </source>
</reference>
<organism evidence="2 3">
    <name type="scientific">Trema orientale</name>
    <name type="common">Charcoal tree</name>
    <name type="synonym">Celtis orientalis</name>
    <dbReference type="NCBI Taxonomy" id="63057"/>
    <lineage>
        <taxon>Eukaryota</taxon>
        <taxon>Viridiplantae</taxon>
        <taxon>Streptophyta</taxon>
        <taxon>Embryophyta</taxon>
        <taxon>Tracheophyta</taxon>
        <taxon>Spermatophyta</taxon>
        <taxon>Magnoliopsida</taxon>
        <taxon>eudicotyledons</taxon>
        <taxon>Gunneridae</taxon>
        <taxon>Pentapetalae</taxon>
        <taxon>rosids</taxon>
        <taxon>fabids</taxon>
        <taxon>Rosales</taxon>
        <taxon>Cannabaceae</taxon>
        <taxon>Trema</taxon>
    </lineage>
</organism>
<proteinExistence type="predicted"/>
<evidence type="ECO:0000256" key="1">
    <source>
        <dbReference type="SAM" id="MobiDB-lite"/>
    </source>
</evidence>
<dbReference type="InParanoid" id="A0A2P5FFN4"/>
<keyword evidence="3" id="KW-1185">Reference proteome</keyword>
<dbReference type="Proteomes" id="UP000237000">
    <property type="component" value="Unassembled WGS sequence"/>
</dbReference>
<sequence length="112" mass="12484">MATVGPTYYGGDAGGDPSPDPFRIPVPCQLAPIGKRKCSKNRSLNLQKKLDSLEPGQRLPISFDKTGAIWRAIKENHKYFSRLIGVLVRKNTEPFHKSWAKVPAEQKAKIEP</sequence>
<dbReference type="OrthoDB" id="1650587at2759"/>
<feature type="region of interest" description="Disordered" evidence="1">
    <location>
        <begin position="1"/>
        <end position="21"/>
    </location>
</feature>
<feature type="non-terminal residue" evidence="2">
    <location>
        <position position="112"/>
    </location>
</feature>
<dbReference type="AlphaFoldDB" id="A0A2P5FFN4"/>
<evidence type="ECO:0000313" key="3">
    <source>
        <dbReference type="Proteomes" id="UP000237000"/>
    </source>
</evidence>
<name>A0A2P5FFN4_TREOI</name>
<protein>
    <submittedName>
        <fullName evidence="2">Uncharacterized protein</fullName>
    </submittedName>
</protein>
<comment type="caution">
    <text evidence="2">The sequence shown here is derived from an EMBL/GenBank/DDBJ whole genome shotgun (WGS) entry which is preliminary data.</text>
</comment>
<dbReference type="EMBL" id="JXTC01000037">
    <property type="protein sequence ID" value="PON96584.1"/>
    <property type="molecule type" value="Genomic_DNA"/>
</dbReference>
<gene>
    <name evidence="2" type="ORF">TorRG33x02_075650</name>
</gene>
<evidence type="ECO:0000313" key="2">
    <source>
        <dbReference type="EMBL" id="PON96584.1"/>
    </source>
</evidence>